<dbReference type="Gene3D" id="3.10.20.90">
    <property type="entry name" value="Phosphatidylinositol 3-kinase Catalytic Subunit, Chain A, domain 1"/>
    <property type="match status" value="1"/>
</dbReference>
<dbReference type="GO" id="GO:0007165">
    <property type="term" value="P:signal transduction"/>
    <property type="evidence" value="ECO:0007669"/>
    <property type="project" value="InterPro"/>
</dbReference>
<keyword evidence="4" id="KW-1185">Reference proteome</keyword>
<feature type="region of interest" description="Disordered" evidence="1">
    <location>
        <begin position="325"/>
        <end position="344"/>
    </location>
</feature>
<feature type="compositionally biased region" description="Acidic residues" evidence="1">
    <location>
        <begin position="1085"/>
        <end position="1099"/>
    </location>
</feature>
<gene>
    <name evidence="3" type="ORF">RSOLAG1IB_04913</name>
</gene>
<feature type="compositionally biased region" description="Polar residues" evidence="1">
    <location>
        <begin position="412"/>
        <end position="430"/>
    </location>
</feature>
<feature type="compositionally biased region" description="Polar residues" evidence="1">
    <location>
        <begin position="1321"/>
        <end position="1333"/>
    </location>
</feature>
<dbReference type="SUPFAM" id="SSF50729">
    <property type="entry name" value="PH domain-like"/>
    <property type="match status" value="1"/>
</dbReference>
<dbReference type="Proteomes" id="UP000059188">
    <property type="component" value="Unassembled WGS sequence"/>
</dbReference>
<feature type="compositionally biased region" description="Polar residues" evidence="1">
    <location>
        <begin position="636"/>
        <end position="649"/>
    </location>
</feature>
<feature type="region of interest" description="Disordered" evidence="1">
    <location>
        <begin position="976"/>
        <end position="1406"/>
    </location>
</feature>
<name>A0A0B7G291_THACB</name>
<feature type="compositionally biased region" description="Low complexity" evidence="1">
    <location>
        <begin position="349"/>
        <end position="365"/>
    </location>
</feature>
<feature type="compositionally biased region" description="Polar residues" evidence="1">
    <location>
        <begin position="1290"/>
        <end position="1302"/>
    </location>
</feature>
<protein>
    <recommendedName>
        <fullName evidence="2">Ras-associating domain-containing protein</fullName>
    </recommendedName>
</protein>
<feature type="region of interest" description="Disordered" evidence="1">
    <location>
        <begin position="243"/>
        <end position="264"/>
    </location>
</feature>
<dbReference type="SMART" id="SM00233">
    <property type="entry name" value="PH"/>
    <property type="match status" value="1"/>
</dbReference>
<feature type="region of interest" description="Disordered" evidence="1">
    <location>
        <begin position="35"/>
        <end position="54"/>
    </location>
</feature>
<feature type="compositionally biased region" description="Basic and acidic residues" evidence="1">
    <location>
        <begin position="1100"/>
        <end position="1109"/>
    </location>
</feature>
<feature type="region of interest" description="Disordered" evidence="1">
    <location>
        <begin position="349"/>
        <end position="439"/>
    </location>
</feature>
<dbReference type="EMBL" id="LN679106">
    <property type="protein sequence ID" value="CEL62557.1"/>
    <property type="molecule type" value="Genomic_DNA"/>
</dbReference>
<dbReference type="SUPFAM" id="SSF54236">
    <property type="entry name" value="Ubiquitin-like"/>
    <property type="match status" value="1"/>
</dbReference>
<feature type="compositionally biased region" description="Low complexity" evidence="1">
    <location>
        <begin position="779"/>
        <end position="790"/>
    </location>
</feature>
<feature type="compositionally biased region" description="Polar residues" evidence="1">
    <location>
        <begin position="37"/>
        <end position="46"/>
    </location>
</feature>
<dbReference type="InterPro" id="IPR011993">
    <property type="entry name" value="PH-like_dom_sf"/>
</dbReference>
<feature type="region of interest" description="Disordered" evidence="1">
    <location>
        <begin position="758"/>
        <end position="790"/>
    </location>
</feature>
<feature type="compositionally biased region" description="Basic and acidic residues" evidence="1">
    <location>
        <begin position="1169"/>
        <end position="1193"/>
    </location>
</feature>
<dbReference type="InterPro" id="IPR001849">
    <property type="entry name" value="PH_domain"/>
</dbReference>
<evidence type="ECO:0000313" key="4">
    <source>
        <dbReference type="Proteomes" id="UP000059188"/>
    </source>
</evidence>
<feature type="region of interest" description="Disordered" evidence="1">
    <location>
        <begin position="170"/>
        <end position="193"/>
    </location>
</feature>
<feature type="compositionally biased region" description="Low complexity" evidence="1">
    <location>
        <begin position="910"/>
        <end position="926"/>
    </location>
</feature>
<evidence type="ECO:0000313" key="3">
    <source>
        <dbReference type="EMBL" id="CEL62557.1"/>
    </source>
</evidence>
<evidence type="ECO:0000259" key="2">
    <source>
        <dbReference type="PROSITE" id="PS50200"/>
    </source>
</evidence>
<feature type="compositionally biased region" description="Basic and acidic residues" evidence="1">
    <location>
        <begin position="1356"/>
        <end position="1366"/>
    </location>
</feature>
<feature type="compositionally biased region" description="Low complexity" evidence="1">
    <location>
        <begin position="658"/>
        <end position="669"/>
    </location>
</feature>
<sequence>MLLPPTPAFSRARAESFSIRPALAALQNTFGGRKRATSVSDSASQHSKPRSPVFARIPGLDSRTRTTSTVTVVPEVVSPCPSLAVPIIESLDESMSPAPRIPSFYDMGAESFSHDLGMTLGLNPRFSAASTSTVRAQEDSMNSWPGSGNHSYADPDREAVLSLVGSQARLLDDPEGGSTNAGSGLISSPTRVGDALTRSIEPAPSVGTSTSVNTDWRSLDTDIGIYPEPLSLDLSSLTQPSMQSVSMSHGARASASHAGQGQDLYLEGGSTTAVTFSPPTASSISSAVVSPAGTIGVVSPTQSVVSLTRDQSFVTVSSARSAVAVSPTRSMLASSPMGSLSSSPVAIPTSLTPYSPPDSSSPSHPAMVSVPFPSSEDKGYASDDGSASHYPYPLRSEGDSSASDAGGYDTPTLYTGTTNTSPSLSVTRTGASEPPPALRLGPGIGFAGVGTYAGGPNAQAGTLSIGDNLGALEGVVGSRSGLGIGARPLTTDSGVSGVDREKDYVGERNGTISPISHLNVHQEGSSHSVYAESSSRSFRAESSTGRSFQAEYSDQSVHAESSSVASGIRARVSSLRAPQALAALIPAFMKRARRKSSRMRDEETVPRPRGRTKSNAKAVEGWVEDAERPERVGSSYARTESSHARSPQHTSDDERDISPSSSQLDLLSPDPFASTMALKVGAWSEMYAGRTNSVISSPLPPLPYSADDRLNAQSEYSGSVYGDDDSEEESSIRIYSHRRGRSLSQPDVYTIPIEPLHQIPPTRRTGRSLDRRRGPGNWRRPALPARPSLPSLSTLTRKNVVVPIPRSAAAARFPSEPWDDITGHALCSPPTRGLGSLIIPHRPSHSPVRGSPFPRSPMRSLVRMASESSIAEDEDEGEDEDEDGEDCEDEDEDEDESASRVLSGGEEGKVWWSGSSSRVGSSRKSSFVGSIDEPTVSMPAPTDPIFRDSVASTIQPRESMVSQVSERLSASVRDSIISSTSHEEIDVSSESFLQTLDDLDTPTTPPPSARTSSEPALNEVPTEVGPRNQIASGGIQGGVEGGSQKQGAGYGWQGGAGKGGFNCGGDGGDGNKDNGGDGHRQQAPEDSDSSETSSESESESEQRPWRGRDTIPGPSFPASSSHFQSMPRPPSSNSRAMNRDIATPHDSSDDEVPLAQRLPTALKAQKSIRLQDKADREERRQRRLDRMNKRAAERAAATGGEGGIAAGDLAKRLLNVQVGGERSHSRDRSPLPSPRSPMQMHHEANSSLLPAPGVRSRTTSNVSYVGRSRTHTRNGSMEQQAPPNPPPGPTSLSRSGTLSNRRPSAPDIAPPMPTSKAALSRSGTMSRPRGSQDNPRDQVGRGLSRNGTMSRHRGGSKTDDEGESSRVARSRSMRDPSGARPPMPPMPPMETLPVSSGRRPSQPEPYVPPVVEQRIYIGDRQRFIVVDIGAPDTTAGDVLEMAKQRGELDIDETGSWQLWEQSNECGMERPVRDFELITDVLKAWNPEKRVNMLIIRFSSFCSLLKPENIPSSSPLMAGWVMWISRPGKWSKRWLELREHGLFACKNEKGKDRKHLCNLSHFDGYIVTHVPRAPKPYVFAVKSIDISGVFEKEEDSSHIFSCDRNSGELWLARILLARSYVLQQERTVLFRPTNAGSTLTASKSILNRSGTKKSTVSPRAVGPQHPALLIQDSTPSPFATGSLLAKAAANGV</sequence>
<dbReference type="STRING" id="1108050.A0A0B7G291"/>
<feature type="compositionally biased region" description="Acidic residues" evidence="1">
    <location>
        <begin position="870"/>
        <end position="896"/>
    </location>
</feature>
<organism evidence="3 4">
    <name type="scientific">Thanatephorus cucumeris (strain AG1-IB / isolate 7/3/14)</name>
    <name type="common">Lettuce bottom rot fungus</name>
    <name type="synonym">Rhizoctonia solani</name>
    <dbReference type="NCBI Taxonomy" id="1108050"/>
    <lineage>
        <taxon>Eukaryota</taxon>
        <taxon>Fungi</taxon>
        <taxon>Dikarya</taxon>
        <taxon>Basidiomycota</taxon>
        <taxon>Agaricomycotina</taxon>
        <taxon>Agaricomycetes</taxon>
        <taxon>Cantharellales</taxon>
        <taxon>Ceratobasidiaceae</taxon>
        <taxon>Rhizoctonia</taxon>
        <taxon>Rhizoctonia solani AG-1</taxon>
    </lineage>
</organism>
<feature type="compositionally biased region" description="Gly residues" evidence="1">
    <location>
        <begin position="1048"/>
        <end position="1068"/>
    </location>
</feature>
<proteinExistence type="predicted"/>
<feature type="compositionally biased region" description="Basic and acidic residues" evidence="1">
    <location>
        <begin position="1069"/>
        <end position="1083"/>
    </location>
</feature>
<feature type="domain" description="Ras-associating" evidence="2">
    <location>
        <begin position="1431"/>
        <end position="1500"/>
    </location>
</feature>
<dbReference type="InterPro" id="IPR000159">
    <property type="entry name" value="RA_dom"/>
</dbReference>
<dbReference type="Pfam" id="PF00169">
    <property type="entry name" value="PH"/>
    <property type="match status" value="1"/>
</dbReference>
<feature type="compositionally biased region" description="Polar residues" evidence="1">
    <location>
        <begin position="177"/>
        <end position="190"/>
    </location>
</feature>
<dbReference type="PANTHER" id="PTHR38700:SF1">
    <property type="entry name" value="PH DOMAIN-CONTAINING PROTEIN"/>
    <property type="match status" value="1"/>
</dbReference>
<evidence type="ECO:0000256" key="1">
    <source>
        <dbReference type="SAM" id="MobiDB-lite"/>
    </source>
</evidence>
<feature type="region of interest" description="Disordered" evidence="1">
    <location>
        <begin position="835"/>
        <end position="945"/>
    </location>
</feature>
<feature type="region of interest" description="Disordered" evidence="1">
    <location>
        <begin position="1640"/>
        <end position="1660"/>
    </location>
</feature>
<dbReference type="InterPro" id="IPR029071">
    <property type="entry name" value="Ubiquitin-like_domsf"/>
</dbReference>
<dbReference type="OrthoDB" id="43122at2759"/>
<accession>A0A0B7G291</accession>
<feature type="region of interest" description="Disordered" evidence="1">
    <location>
        <begin position="591"/>
        <end position="669"/>
    </location>
</feature>
<feature type="compositionally biased region" description="Polar residues" evidence="1">
    <location>
        <begin position="1640"/>
        <end position="1656"/>
    </location>
</feature>
<reference evidence="3 4" key="1">
    <citation type="submission" date="2014-11" db="EMBL/GenBank/DDBJ databases">
        <authorList>
            <person name="Wibberg Daniel"/>
        </authorList>
    </citation>
    <scope>NUCLEOTIDE SEQUENCE [LARGE SCALE GENOMIC DNA]</scope>
    <source>
        <strain evidence="3">Rhizoctonia solani AG1-IB 7/3/14</strain>
    </source>
</reference>
<feature type="compositionally biased region" description="Pro residues" evidence="1">
    <location>
        <begin position="1379"/>
        <end position="1390"/>
    </location>
</feature>
<dbReference type="Gene3D" id="2.30.29.30">
    <property type="entry name" value="Pleckstrin-homology domain (PH domain)/Phosphotyrosine-binding domain (PTB)"/>
    <property type="match status" value="1"/>
</dbReference>
<dbReference type="PANTHER" id="PTHR38700">
    <property type="entry name" value="YALI0E22418P"/>
    <property type="match status" value="1"/>
</dbReference>
<feature type="compositionally biased region" description="Low complexity" evidence="1">
    <location>
        <begin position="246"/>
        <end position="259"/>
    </location>
</feature>
<dbReference type="PROSITE" id="PS50200">
    <property type="entry name" value="RA"/>
    <property type="match status" value="1"/>
</dbReference>